<name>I4BBR7_TURPD</name>
<dbReference type="GO" id="GO:0003677">
    <property type="term" value="F:DNA binding"/>
    <property type="evidence" value="ECO:0007669"/>
    <property type="project" value="InterPro"/>
</dbReference>
<dbReference type="PANTHER" id="PTHR33360">
    <property type="entry name" value="TRANSPOSASE FOR INSERTION SEQUENCE ELEMENT IS200"/>
    <property type="match status" value="1"/>
</dbReference>
<evidence type="ECO:0000313" key="2">
    <source>
        <dbReference type="EMBL" id="AFM14724.1"/>
    </source>
</evidence>
<keyword evidence="3" id="KW-1185">Reference proteome</keyword>
<evidence type="ECO:0000313" key="3">
    <source>
        <dbReference type="Proteomes" id="UP000006048"/>
    </source>
</evidence>
<dbReference type="Proteomes" id="UP000006048">
    <property type="component" value="Chromosome"/>
</dbReference>
<dbReference type="PANTHER" id="PTHR33360:SF2">
    <property type="entry name" value="TRANSPOSASE FOR INSERTION SEQUENCE ELEMENT IS200"/>
    <property type="match status" value="1"/>
</dbReference>
<dbReference type="SUPFAM" id="SSF143422">
    <property type="entry name" value="Transposase IS200-like"/>
    <property type="match status" value="1"/>
</dbReference>
<dbReference type="NCBIfam" id="NF033573">
    <property type="entry name" value="transpos_IS200"/>
    <property type="match status" value="1"/>
</dbReference>
<protein>
    <submittedName>
        <fullName evidence="2">Transposase IS200-family protein</fullName>
    </submittedName>
</protein>
<dbReference type="Gene3D" id="3.30.70.1290">
    <property type="entry name" value="Transposase IS200-like"/>
    <property type="match status" value="1"/>
</dbReference>
<dbReference type="GO" id="GO:0004803">
    <property type="term" value="F:transposase activity"/>
    <property type="evidence" value="ECO:0007669"/>
    <property type="project" value="InterPro"/>
</dbReference>
<feature type="domain" description="Transposase IS200-like" evidence="1">
    <location>
        <begin position="6"/>
        <end position="113"/>
    </location>
</feature>
<dbReference type="AlphaFoldDB" id="I4BBR7"/>
<dbReference type="GO" id="GO:0006313">
    <property type="term" value="P:DNA transposition"/>
    <property type="evidence" value="ECO:0007669"/>
    <property type="project" value="InterPro"/>
</dbReference>
<dbReference type="InterPro" id="IPR002686">
    <property type="entry name" value="Transposase_17"/>
</dbReference>
<proteinExistence type="predicted"/>
<reference evidence="2 3" key="1">
    <citation type="submission" date="2012-06" db="EMBL/GenBank/DDBJ databases">
        <title>The complete chromosome of genome of Turneriella parva DSM 21527.</title>
        <authorList>
            <consortium name="US DOE Joint Genome Institute (JGI-PGF)"/>
            <person name="Lucas S."/>
            <person name="Han J."/>
            <person name="Lapidus A."/>
            <person name="Bruce D."/>
            <person name="Goodwin L."/>
            <person name="Pitluck S."/>
            <person name="Peters L."/>
            <person name="Kyrpides N."/>
            <person name="Mavromatis K."/>
            <person name="Ivanova N."/>
            <person name="Mikhailova N."/>
            <person name="Chertkov O."/>
            <person name="Detter J.C."/>
            <person name="Tapia R."/>
            <person name="Han C."/>
            <person name="Land M."/>
            <person name="Hauser L."/>
            <person name="Markowitz V."/>
            <person name="Cheng J.-F."/>
            <person name="Hugenholtz P."/>
            <person name="Woyke T."/>
            <person name="Wu D."/>
            <person name="Gronow S."/>
            <person name="Wellnitz S."/>
            <person name="Brambilla E."/>
            <person name="Klenk H.-P."/>
            <person name="Eisen J.A."/>
        </authorList>
    </citation>
    <scope>NUCLEOTIDE SEQUENCE [LARGE SCALE GENOMIC DNA]</scope>
    <source>
        <strain evidence="3">ATCC BAA-1111 / DSM 21527 / NCTC 11395 / H</strain>
    </source>
</reference>
<dbReference type="Pfam" id="PF01797">
    <property type="entry name" value="Y1_Tnp"/>
    <property type="match status" value="1"/>
</dbReference>
<dbReference type="SMART" id="SM01321">
    <property type="entry name" value="Y1_Tnp"/>
    <property type="match status" value="1"/>
</dbReference>
<gene>
    <name evidence="2" type="ordered locus">Turpa_4091</name>
</gene>
<dbReference type="HOGENOM" id="CLU_101320_1_0_12"/>
<dbReference type="EMBL" id="CP002959">
    <property type="protein sequence ID" value="AFM14724.1"/>
    <property type="molecule type" value="Genomic_DNA"/>
</dbReference>
<sequence length="120" mass="13774">MNTRNKWDLLYHLVFGTKSKAAFLTPEVITDLQLLFAIKVKELRGDILACGGHEDHVHLLVSMPPRVSVSELVKNLKGYSSFMRPDIIWQRGFGAFTVDRRSVDAIIKYIQNQENHHGRK</sequence>
<organism evidence="2 3">
    <name type="scientific">Turneriella parva (strain ATCC BAA-1111 / DSM 21527 / NCTC 11395 / H)</name>
    <name type="common">Leptospira parva</name>
    <dbReference type="NCBI Taxonomy" id="869212"/>
    <lineage>
        <taxon>Bacteria</taxon>
        <taxon>Pseudomonadati</taxon>
        <taxon>Spirochaetota</taxon>
        <taxon>Spirochaetia</taxon>
        <taxon>Leptospirales</taxon>
        <taxon>Leptospiraceae</taxon>
        <taxon>Turneriella</taxon>
    </lineage>
</organism>
<dbReference type="KEGG" id="tpx:Turpa_4091"/>
<dbReference type="RefSeq" id="WP_014805199.1">
    <property type="nucleotide sequence ID" value="NC_018020.1"/>
</dbReference>
<accession>I4BBR7</accession>
<evidence type="ECO:0000259" key="1">
    <source>
        <dbReference type="SMART" id="SM01321"/>
    </source>
</evidence>
<dbReference type="InterPro" id="IPR036515">
    <property type="entry name" value="Transposase_17_sf"/>
</dbReference>
<dbReference type="OrthoDB" id="9798161at2"/>